<keyword evidence="12" id="KW-0472">Membrane</keyword>
<keyword evidence="8" id="KW-0479">Metal-binding</keyword>
<evidence type="ECO:0000256" key="1">
    <source>
        <dbReference type="ARBA" id="ARBA00004429"/>
    </source>
</evidence>
<dbReference type="GO" id="GO:0020037">
    <property type="term" value="F:heme binding"/>
    <property type="evidence" value="ECO:0007669"/>
    <property type="project" value="TreeGrafter"/>
</dbReference>
<dbReference type="GO" id="GO:0016682">
    <property type="term" value="F:oxidoreductase activity, acting on diphenols and related substances as donors, oxygen as acceptor"/>
    <property type="evidence" value="ECO:0007669"/>
    <property type="project" value="TreeGrafter"/>
</dbReference>
<dbReference type="Pfam" id="PF01654">
    <property type="entry name" value="Cyt_bd_oxida_I"/>
    <property type="match status" value="1"/>
</dbReference>
<keyword evidence="4" id="KW-1003">Cell membrane</keyword>
<name>A0AAW5JSS1_9FIRM</name>
<keyword evidence="9" id="KW-0249">Electron transport</keyword>
<keyword evidence="7" id="KW-0812">Transmembrane</keyword>
<dbReference type="RefSeq" id="WP_256304980.1">
    <property type="nucleotide sequence ID" value="NZ_JANFYS010000204.1"/>
</dbReference>
<dbReference type="GO" id="GO:0005886">
    <property type="term" value="C:plasma membrane"/>
    <property type="evidence" value="ECO:0007669"/>
    <property type="project" value="UniProtKB-SubCell"/>
</dbReference>
<evidence type="ECO:0000313" key="14">
    <source>
        <dbReference type="Proteomes" id="UP001204562"/>
    </source>
</evidence>
<proteinExistence type="inferred from homology"/>
<dbReference type="EMBL" id="JANFYS010000204">
    <property type="protein sequence ID" value="MCQ4771975.1"/>
    <property type="molecule type" value="Genomic_DNA"/>
</dbReference>
<evidence type="ECO:0000256" key="12">
    <source>
        <dbReference type="ARBA" id="ARBA00023136"/>
    </source>
</evidence>
<evidence type="ECO:0000256" key="11">
    <source>
        <dbReference type="ARBA" id="ARBA00023004"/>
    </source>
</evidence>
<reference evidence="13" key="1">
    <citation type="submission" date="2022-06" db="EMBL/GenBank/DDBJ databases">
        <title>Isolation of gut microbiota from human fecal samples.</title>
        <authorList>
            <person name="Pamer E.G."/>
            <person name="Barat B."/>
            <person name="Waligurski E."/>
            <person name="Medina S."/>
            <person name="Paddock L."/>
            <person name="Mostad J."/>
        </authorList>
    </citation>
    <scope>NUCLEOTIDE SEQUENCE</scope>
    <source>
        <strain evidence="13">DFI.9.91</strain>
    </source>
</reference>
<keyword evidence="5" id="KW-0997">Cell inner membrane</keyword>
<organism evidence="13 14">
    <name type="scientific">Intestinimonas massiliensis</name>
    <name type="common">ex Afouda et al. 2020</name>
    <dbReference type="NCBI Taxonomy" id="1673721"/>
    <lineage>
        <taxon>Bacteria</taxon>
        <taxon>Bacillati</taxon>
        <taxon>Bacillota</taxon>
        <taxon>Clostridia</taxon>
        <taxon>Eubacteriales</taxon>
        <taxon>Intestinimonas</taxon>
    </lineage>
</organism>
<comment type="caution">
    <text evidence="13">The sequence shown here is derived from an EMBL/GenBank/DDBJ whole genome shotgun (WGS) entry which is preliminary data.</text>
</comment>
<evidence type="ECO:0000256" key="7">
    <source>
        <dbReference type="ARBA" id="ARBA00022692"/>
    </source>
</evidence>
<evidence type="ECO:0000256" key="8">
    <source>
        <dbReference type="ARBA" id="ARBA00022723"/>
    </source>
</evidence>
<dbReference type="GO" id="GO:0046872">
    <property type="term" value="F:metal ion binding"/>
    <property type="evidence" value="ECO:0007669"/>
    <property type="project" value="UniProtKB-KW"/>
</dbReference>
<dbReference type="Proteomes" id="UP001204562">
    <property type="component" value="Unassembled WGS sequence"/>
</dbReference>
<evidence type="ECO:0000256" key="4">
    <source>
        <dbReference type="ARBA" id="ARBA00022475"/>
    </source>
</evidence>
<dbReference type="PANTHER" id="PTHR30365">
    <property type="entry name" value="CYTOCHROME D UBIQUINOL OXIDASE"/>
    <property type="match status" value="1"/>
</dbReference>
<evidence type="ECO:0000256" key="9">
    <source>
        <dbReference type="ARBA" id="ARBA00022982"/>
    </source>
</evidence>
<dbReference type="GO" id="GO:0070069">
    <property type="term" value="C:cytochrome complex"/>
    <property type="evidence" value="ECO:0007669"/>
    <property type="project" value="InterPro"/>
</dbReference>
<evidence type="ECO:0000256" key="5">
    <source>
        <dbReference type="ARBA" id="ARBA00022519"/>
    </source>
</evidence>
<evidence type="ECO:0000256" key="3">
    <source>
        <dbReference type="ARBA" id="ARBA00022448"/>
    </source>
</evidence>
<comment type="subcellular location">
    <subcellularLocation>
        <location evidence="1">Cell inner membrane</location>
        <topology evidence="1">Multi-pass membrane protein</topology>
    </subcellularLocation>
</comment>
<dbReference type="GO" id="GO:0009055">
    <property type="term" value="F:electron transfer activity"/>
    <property type="evidence" value="ECO:0007669"/>
    <property type="project" value="InterPro"/>
</dbReference>
<keyword evidence="11" id="KW-0408">Iron</keyword>
<feature type="non-terminal residue" evidence="13">
    <location>
        <position position="1"/>
    </location>
</feature>
<keyword evidence="10" id="KW-1133">Transmembrane helix</keyword>
<dbReference type="GO" id="GO:0019646">
    <property type="term" value="P:aerobic electron transport chain"/>
    <property type="evidence" value="ECO:0007669"/>
    <property type="project" value="InterPro"/>
</dbReference>
<evidence type="ECO:0000256" key="10">
    <source>
        <dbReference type="ARBA" id="ARBA00022989"/>
    </source>
</evidence>
<accession>A0AAW5JSS1</accession>
<dbReference type="InterPro" id="IPR002585">
    <property type="entry name" value="Cyt-d_ubiquinol_oxidase_su_1"/>
</dbReference>
<keyword evidence="6" id="KW-0349">Heme</keyword>
<protein>
    <submittedName>
        <fullName evidence="13">Cytochrome ubiquinol oxidase subunit I</fullName>
    </submittedName>
</protein>
<sequence>VTAMTGDKSGAVIARVQPMKLAAMEALYDGQQGAPLTAIGIVRPEAERTSNEDAFYFKLDIPKLLSIMSFRDADAYVAGINDLVNGNEKYGVMSAAEKMERG</sequence>
<evidence type="ECO:0000256" key="6">
    <source>
        <dbReference type="ARBA" id="ARBA00022617"/>
    </source>
</evidence>
<comment type="similarity">
    <text evidence="2">Belongs to the cytochrome ubiquinol oxidase subunit 1 family.</text>
</comment>
<feature type="non-terminal residue" evidence="13">
    <location>
        <position position="102"/>
    </location>
</feature>
<dbReference type="AlphaFoldDB" id="A0AAW5JSS1"/>
<evidence type="ECO:0000256" key="2">
    <source>
        <dbReference type="ARBA" id="ARBA00009819"/>
    </source>
</evidence>
<gene>
    <name evidence="13" type="ORF">NE579_16280</name>
</gene>
<evidence type="ECO:0000313" key="13">
    <source>
        <dbReference type="EMBL" id="MCQ4771975.1"/>
    </source>
</evidence>
<dbReference type="PANTHER" id="PTHR30365:SF0">
    <property type="entry name" value="CYTOCHROME BD-I UBIQUINOL OXIDASE SUBUNIT 1"/>
    <property type="match status" value="1"/>
</dbReference>
<keyword evidence="3" id="KW-0813">Transport</keyword>